<dbReference type="InterPro" id="IPR010662">
    <property type="entry name" value="RBBP9/YdeN"/>
</dbReference>
<dbReference type="PATRIC" id="fig|1470200.3.peg.1995"/>
<keyword evidence="1" id="KW-0378">Hydrolase</keyword>
<organism evidence="1 2">
    <name type="scientific">Neisseria arctica</name>
    <dbReference type="NCBI Taxonomy" id="1470200"/>
    <lineage>
        <taxon>Bacteria</taxon>
        <taxon>Pseudomonadati</taxon>
        <taxon>Pseudomonadota</taxon>
        <taxon>Betaproteobacteria</taxon>
        <taxon>Neisseriales</taxon>
        <taxon>Neisseriaceae</taxon>
        <taxon>Neisseria</taxon>
    </lineage>
</organism>
<dbReference type="STRING" id="1470200.PL75_04245"/>
<dbReference type="InterPro" id="IPR029058">
    <property type="entry name" value="AB_hydrolase_fold"/>
</dbReference>
<comment type="caution">
    <text evidence="1">The sequence shown here is derived from an EMBL/GenBank/DDBJ whole genome shotgun (WGS) entry which is preliminary data.</text>
</comment>
<protein>
    <submittedName>
        <fullName evidence="1">Serine hydrolase family protein</fullName>
    </submittedName>
</protein>
<reference evidence="1 2" key="1">
    <citation type="submission" date="2014-11" db="EMBL/GenBank/DDBJ databases">
        <title>Genome of a novel goose pathogen.</title>
        <authorList>
            <person name="Hansen C.M."/>
            <person name="Hueffer K."/>
            <person name="Choi S.C."/>
        </authorList>
    </citation>
    <scope>NUCLEOTIDE SEQUENCE [LARGE SCALE GENOMIC DNA]</scope>
    <source>
        <strain evidence="1 2">KH1503</strain>
    </source>
</reference>
<name>A0A0J1C485_9NEIS</name>
<evidence type="ECO:0000313" key="2">
    <source>
        <dbReference type="Proteomes" id="UP000036027"/>
    </source>
</evidence>
<keyword evidence="2" id="KW-1185">Reference proteome</keyword>
<gene>
    <name evidence="1" type="ORF">PL75_04245</name>
</gene>
<dbReference type="SUPFAM" id="SSF53474">
    <property type="entry name" value="alpha/beta-Hydrolases"/>
    <property type="match status" value="1"/>
</dbReference>
<dbReference type="Pfam" id="PF06821">
    <property type="entry name" value="Ser_hydrolase"/>
    <property type="match status" value="1"/>
</dbReference>
<dbReference type="RefSeq" id="WP_047760674.1">
    <property type="nucleotide sequence ID" value="NZ_CP091510.1"/>
</dbReference>
<evidence type="ECO:0000313" key="1">
    <source>
        <dbReference type="EMBL" id="KLT73123.1"/>
    </source>
</evidence>
<dbReference type="GO" id="GO:0016787">
    <property type="term" value="F:hydrolase activity"/>
    <property type="evidence" value="ECO:0007669"/>
    <property type="project" value="UniProtKB-KW"/>
</dbReference>
<proteinExistence type="predicted"/>
<accession>A0A0J1C485</accession>
<sequence length="177" mass="20319">MHTQELEDLTLLLVRDADEPEMWIDRWAVSYPTVRLTEVSQNQTIAHWQQVIGQAWQDIHSRNIAVVSHGAGVSGWLAWLYLADVNTQKRIKNMILVSPLQHAFPDDGCHTLQRVRCHCKTALVIGNNDPYCTREWAASQAACWNARLLTSPHEGHLNGYLHGWQWGMKLMQEMLLN</sequence>
<dbReference type="AlphaFoldDB" id="A0A0J1C485"/>
<dbReference type="Proteomes" id="UP000036027">
    <property type="component" value="Unassembled WGS sequence"/>
</dbReference>
<dbReference type="EMBL" id="JTDO01000005">
    <property type="protein sequence ID" value="KLT73123.1"/>
    <property type="molecule type" value="Genomic_DNA"/>
</dbReference>
<dbReference type="OrthoDB" id="8604256at2"/>
<dbReference type="Gene3D" id="3.40.50.1820">
    <property type="entry name" value="alpha/beta hydrolase"/>
    <property type="match status" value="1"/>
</dbReference>